<gene>
    <name evidence="2" type="ORF">BN1723_019948</name>
</gene>
<keyword evidence="1" id="KW-0472">Membrane</keyword>
<dbReference type="Proteomes" id="UP000045706">
    <property type="component" value="Unassembled WGS sequence"/>
</dbReference>
<reference evidence="3" key="1">
    <citation type="submission" date="2015-05" db="EMBL/GenBank/DDBJ databases">
        <authorList>
            <person name="Fogelqvist Johan"/>
        </authorList>
    </citation>
    <scope>NUCLEOTIDE SEQUENCE [LARGE SCALE GENOMIC DNA]</scope>
</reference>
<evidence type="ECO:0000313" key="3">
    <source>
        <dbReference type="Proteomes" id="UP000045706"/>
    </source>
</evidence>
<feature type="non-terminal residue" evidence="2">
    <location>
        <position position="1"/>
    </location>
</feature>
<organism evidence="2 3">
    <name type="scientific">Verticillium longisporum</name>
    <name type="common">Verticillium dahliae var. longisporum</name>
    <dbReference type="NCBI Taxonomy" id="100787"/>
    <lineage>
        <taxon>Eukaryota</taxon>
        <taxon>Fungi</taxon>
        <taxon>Dikarya</taxon>
        <taxon>Ascomycota</taxon>
        <taxon>Pezizomycotina</taxon>
        <taxon>Sordariomycetes</taxon>
        <taxon>Hypocreomycetidae</taxon>
        <taxon>Glomerellales</taxon>
        <taxon>Plectosphaerellaceae</taxon>
        <taxon>Verticillium</taxon>
    </lineage>
</organism>
<feature type="non-terminal residue" evidence="2">
    <location>
        <position position="80"/>
    </location>
</feature>
<keyword evidence="1" id="KW-1133">Transmembrane helix</keyword>
<dbReference type="PANTHER" id="PTHR38848">
    <property type="entry name" value="G-PROTEIN COUPLED RECEPTORS FAMILY 3 PROFILE DOMAIN-CONTAINING PROTEIN"/>
    <property type="match status" value="1"/>
</dbReference>
<accession>A0A0G4NIG4</accession>
<protein>
    <submittedName>
        <fullName evidence="2">Uncharacterized protein</fullName>
    </submittedName>
</protein>
<sequence length="80" mass="9126">AHVVRGTKKSRFKSKMYLFNSFGMLGVYIVIAILNFIFRITRLENGLCVIGMQKVSMIPLISFDAVVNIYLTILFLIPLK</sequence>
<dbReference type="AlphaFoldDB" id="A0A0G4NIG4"/>
<evidence type="ECO:0000256" key="1">
    <source>
        <dbReference type="SAM" id="Phobius"/>
    </source>
</evidence>
<keyword evidence="1" id="KW-0812">Transmembrane</keyword>
<dbReference type="EMBL" id="CVQI01035453">
    <property type="protein sequence ID" value="CRK46234.1"/>
    <property type="molecule type" value="Genomic_DNA"/>
</dbReference>
<evidence type="ECO:0000313" key="2">
    <source>
        <dbReference type="EMBL" id="CRK46234.1"/>
    </source>
</evidence>
<feature type="transmembrane region" description="Helical" evidence="1">
    <location>
        <begin position="58"/>
        <end position="79"/>
    </location>
</feature>
<dbReference type="PANTHER" id="PTHR38848:SF3">
    <property type="entry name" value="G-PROTEIN COUPLED RECEPTORS FAMILY 3 PROFILE DOMAIN-CONTAINING PROTEIN"/>
    <property type="match status" value="1"/>
</dbReference>
<feature type="transmembrane region" description="Helical" evidence="1">
    <location>
        <begin position="17"/>
        <end position="38"/>
    </location>
</feature>
<proteinExistence type="predicted"/>
<name>A0A0G4NIG4_VERLO</name>